<accession>A0AAE3QEL5</accession>
<gene>
    <name evidence="9" type="ORF">MRS75_06435</name>
</gene>
<keyword evidence="10" id="KW-1185">Reference proteome</keyword>
<dbReference type="InterPro" id="IPR008920">
    <property type="entry name" value="TF_FadR/GntR_C"/>
</dbReference>
<dbReference type="GO" id="GO:0003700">
    <property type="term" value="F:DNA-binding transcription factor activity"/>
    <property type="evidence" value="ECO:0007669"/>
    <property type="project" value="InterPro"/>
</dbReference>
<proteinExistence type="predicted"/>
<dbReference type="AlphaFoldDB" id="A0AAE3QEL5"/>
<evidence type="ECO:0000313" key="10">
    <source>
        <dbReference type="Proteomes" id="UP001161580"/>
    </source>
</evidence>
<evidence type="ECO:0000256" key="6">
    <source>
        <dbReference type="ARBA" id="ARBA00039592"/>
    </source>
</evidence>
<dbReference type="GO" id="GO:0003677">
    <property type="term" value="F:DNA binding"/>
    <property type="evidence" value="ECO:0007669"/>
    <property type="project" value="UniProtKB-KW"/>
</dbReference>
<evidence type="ECO:0000256" key="1">
    <source>
        <dbReference type="ARBA" id="ARBA00022491"/>
    </source>
</evidence>
<comment type="function">
    <text evidence="5">Transcriptional repressor for the pyruvate dehydrogenase complex genes aceEF and lpd.</text>
</comment>
<evidence type="ECO:0000256" key="3">
    <source>
        <dbReference type="ARBA" id="ARBA00023125"/>
    </source>
</evidence>
<dbReference type="Gene3D" id="1.10.10.10">
    <property type="entry name" value="Winged helix-like DNA-binding domain superfamily/Winged helix DNA-binding domain"/>
    <property type="match status" value="1"/>
</dbReference>
<evidence type="ECO:0000313" key="9">
    <source>
        <dbReference type="EMBL" id="MDI7921723.1"/>
    </source>
</evidence>
<evidence type="ECO:0000256" key="4">
    <source>
        <dbReference type="ARBA" id="ARBA00023163"/>
    </source>
</evidence>
<dbReference type="InterPro" id="IPR000524">
    <property type="entry name" value="Tscrpt_reg_HTH_GntR"/>
</dbReference>
<evidence type="ECO:0000256" key="5">
    <source>
        <dbReference type="ARBA" id="ARBA00037357"/>
    </source>
</evidence>
<dbReference type="SUPFAM" id="SSF48008">
    <property type="entry name" value="GntR ligand-binding domain-like"/>
    <property type="match status" value="1"/>
</dbReference>
<dbReference type="Proteomes" id="UP001161580">
    <property type="component" value="Unassembled WGS sequence"/>
</dbReference>
<dbReference type="InterPro" id="IPR011711">
    <property type="entry name" value="GntR_C"/>
</dbReference>
<keyword evidence="2" id="KW-0805">Transcription regulation</keyword>
<feature type="region of interest" description="Disordered" evidence="7">
    <location>
        <begin position="260"/>
        <end position="285"/>
    </location>
</feature>
<organism evidence="9 10">
    <name type="scientific">Ferirhizobium litorale</name>
    <dbReference type="NCBI Taxonomy" id="2927786"/>
    <lineage>
        <taxon>Bacteria</taxon>
        <taxon>Pseudomonadati</taxon>
        <taxon>Pseudomonadota</taxon>
        <taxon>Alphaproteobacteria</taxon>
        <taxon>Hyphomicrobiales</taxon>
        <taxon>Rhizobiaceae</taxon>
        <taxon>Ferirhizobium</taxon>
    </lineage>
</organism>
<name>A0AAE3QEL5_9HYPH</name>
<dbReference type="SUPFAM" id="SSF46785">
    <property type="entry name" value="Winged helix' DNA-binding domain"/>
    <property type="match status" value="1"/>
</dbReference>
<dbReference type="EMBL" id="JALDYZ010000002">
    <property type="protein sequence ID" value="MDI7921723.1"/>
    <property type="molecule type" value="Genomic_DNA"/>
</dbReference>
<protein>
    <recommendedName>
        <fullName evidence="6">Pyruvate dehydrogenase complex repressor</fullName>
    </recommendedName>
</protein>
<dbReference type="Pfam" id="PF00392">
    <property type="entry name" value="GntR"/>
    <property type="match status" value="1"/>
</dbReference>
<dbReference type="PANTHER" id="PTHR43537">
    <property type="entry name" value="TRANSCRIPTIONAL REGULATOR, GNTR FAMILY"/>
    <property type="match status" value="1"/>
</dbReference>
<keyword evidence="3" id="KW-0238">DNA-binding</keyword>
<dbReference type="CDD" id="cd07377">
    <property type="entry name" value="WHTH_GntR"/>
    <property type="match status" value="1"/>
</dbReference>
<feature type="domain" description="HTH gntR-type" evidence="8">
    <location>
        <begin position="20"/>
        <end position="88"/>
    </location>
</feature>
<reference evidence="9" key="1">
    <citation type="submission" date="2022-03" db="EMBL/GenBank/DDBJ databases">
        <title>Fererhizobium litorale gen. nov., sp. nov., isolated from sandy sediments of the Sea of Japan seashore.</title>
        <authorList>
            <person name="Romanenko L."/>
            <person name="Kurilenko V."/>
            <person name="Otstavnykh N."/>
            <person name="Svetashev V."/>
            <person name="Tekutyeva L."/>
            <person name="Isaeva M."/>
            <person name="Mikhailov V."/>
        </authorList>
    </citation>
    <scope>NUCLEOTIDE SEQUENCE</scope>
    <source>
        <strain evidence="9">KMM 9576</strain>
    </source>
</reference>
<dbReference type="InterPro" id="IPR036390">
    <property type="entry name" value="WH_DNA-bd_sf"/>
</dbReference>
<dbReference type="SMART" id="SM00345">
    <property type="entry name" value="HTH_GNTR"/>
    <property type="match status" value="1"/>
</dbReference>
<dbReference type="PANTHER" id="PTHR43537:SF34">
    <property type="entry name" value="PYRUVATE DEHYDROGENASE COMPLEX REPRESSOR"/>
    <property type="match status" value="1"/>
</dbReference>
<sequence>MDGKGQSVDVPDLYPQIRHSRTADEVVQQIEGLILDGILRDGDRLPGERELAQRFDVSRPILREALKELEARGLLTSSHGGGTFVADIIGQVFSEPVTELIARHERATLDYLEYRRELEGLTAELAARRATDTDRALLDRIITRMQTAHEQGDDEAELAADVELHNAIGESAHNIVLMHTMRACYRLLSDGIFYNRRMLRSLPGTRERFLEQHLAIHKAIIAGDPEVARAAAHAHIDYIMQAMREATRVDEWSRVSQLRLRQREGHAGAGRPSRPRQDEPAAEGE</sequence>
<keyword evidence="4" id="KW-0804">Transcription</keyword>
<dbReference type="Pfam" id="PF07729">
    <property type="entry name" value="FCD"/>
    <property type="match status" value="1"/>
</dbReference>
<dbReference type="InterPro" id="IPR036388">
    <property type="entry name" value="WH-like_DNA-bd_sf"/>
</dbReference>
<keyword evidence="1" id="KW-0678">Repressor</keyword>
<dbReference type="PRINTS" id="PR00035">
    <property type="entry name" value="HTHGNTR"/>
</dbReference>
<comment type="caution">
    <text evidence="9">The sequence shown here is derived from an EMBL/GenBank/DDBJ whole genome shotgun (WGS) entry which is preliminary data.</text>
</comment>
<evidence type="ECO:0000256" key="2">
    <source>
        <dbReference type="ARBA" id="ARBA00023015"/>
    </source>
</evidence>
<dbReference type="SMART" id="SM00895">
    <property type="entry name" value="FCD"/>
    <property type="match status" value="1"/>
</dbReference>
<dbReference type="PROSITE" id="PS50949">
    <property type="entry name" value="HTH_GNTR"/>
    <property type="match status" value="1"/>
</dbReference>
<dbReference type="Gene3D" id="1.20.120.530">
    <property type="entry name" value="GntR ligand-binding domain-like"/>
    <property type="match status" value="1"/>
</dbReference>
<evidence type="ECO:0000256" key="7">
    <source>
        <dbReference type="SAM" id="MobiDB-lite"/>
    </source>
</evidence>
<evidence type="ECO:0000259" key="8">
    <source>
        <dbReference type="PROSITE" id="PS50949"/>
    </source>
</evidence>